<feature type="transmembrane region" description="Helical" evidence="1">
    <location>
        <begin position="31"/>
        <end position="48"/>
    </location>
</feature>
<dbReference type="Proteomes" id="UP000315343">
    <property type="component" value="Unassembled WGS sequence"/>
</dbReference>
<dbReference type="OrthoDB" id="4304at2"/>
<name>A0A562J6D8_9FIRM</name>
<keyword evidence="1" id="KW-1133">Transmembrane helix</keyword>
<dbReference type="Pfam" id="PF08905">
    <property type="entry name" value="DUF1850"/>
    <property type="match status" value="1"/>
</dbReference>
<keyword evidence="1" id="KW-0812">Transmembrane</keyword>
<evidence type="ECO:0008006" key="4">
    <source>
        <dbReference type="Google" id="ProtNLM"/>
    </source>
</evidence>
<keyword evidence="3" id="KW-1185">Reference proteome</keyword>
<evidence type="ECO:0000313" key="2">
    <source>
        <dbReference type="EMBL" id="TWH78633.1"/>
    </source>
</evidence>
<evidence type="ECO:0000313" key="3">
    <source>
        <dbReference type="Proteomes" id="UP000315343"/>
    </source>
</evidence>
<keyword evidence="1" id="KW-0472">Membrane</keyword>
<accession>A0A562J6D8</accession>
<comment type="caution">
    <text evidence="2">The sequence shown here is derived from an EMBL/GenBank/DDBJ whole genome shotgun (WGS) entry which is preliminary data.</text>
</comment>
<gene>
    <name evidence="2" type="ORF">LY60_02658</name>
</gene>
<sequence>MKNKKNLLNKSNEHCFNYGSEGMKRTASSPIKILITIFVLAVLLFAGTRRIKVLTISHQITGEVYLKTIVHEKDIIEYSWIHSFEHIPWNEEYTVTKNNQLMLNSISVAGFGAGIPENKGEVSVENGIIYMRNINQIFNEIKWINSNTALAQIGLNGSILIEGSSLPHHEPCILQVKEKNILWPIR</sequence>
<protein>
    <recommendedName>
        <fullName evidence="4">DUF1850 domain-containing protein</fullName>
    </recommendedName>
</protein>
<dbReference type="InterPro" id="IPR015001">
    <property type="entry name" value="DUF1850"/>
</dbReference>
<organism evidence="2 3">
    <name type="scientific">Sedimentibacter saalensis</name>
    <dbReference type="NCBI Taxonomy" id="130788"/>
    <lineage>
        <taxon>Bacteria</taxon>
        <taxon>Bacillati</taxon>
        <taxon>Bacillota</taxon>
        <taxon>Tissierellia</taxon>
        <taxon>Sedimentibacter</taxon>
    </lineage>
</organism>
<dbReference type="RefSeq" id="WP_145084524.1">
    <property type="nucleotide sequence ID" value="NZ_DAMBUX010000002.1"/>
</dbReference>
<dbReference type="AlphaFoldDB" id="A0A562J6D8"/>
<reference evidence="2 3" key="1">
    <citation type="submission" date="2019-07" db="EMBL/GenBank/DDBJ databases">
        <title>Genomic Encyclopedia of Type Strains, Phase I: the one thousand microbial genomes (KMG-I) project.</title>
        <authorList>
            <person name="Kyrpides N."/>
        </authorList>
    </citation>
    <scope>NUCLEOTIDE SEQUENCE [LARGE SCALE GENOMIC DNA]</scope>
    <source>
        <strain evidence="2 3">DSM 13558</strain>
    </source>
</reference>
<evidence type="ECO:0000256" key="1">
    <source>
        <dbReference type="SAM" id="Phobius"/>
    </source>
</evidence>
<proteinExistence type="predicted"/>
<dbReference type="EMBL" id="VLKH01000008">
    <property type="protein sequence ID" value="TWH78633.1"/>
    <property type="molecule type" value="Genomic_DNA"/>
</dbReference>